<feature type="domain" description="BON" evidence="2">
    <location>
        <begin position="202"/>
        <end position="270"/>
    </location>
</feature>
<feature type="domain" description="BON" evidence="2">
    <location>
        <begin position="35"/>
        <end position="103"/>
    </location>
</feature>
<evidence type="ECO:0000313" key="3">
    <source>
        <dbReference type="EMBL" id="MDR7119632.1"/>
    </source>
</evidence>
<name>A0ABU1VV89_9GAMM</name>
<comment type="caution">
    <text evidence="3">The sequence shown here is derived from an EMBL/GenBank/DDBJ whole genome shotgun (WGS) entry which is preliminary data.</text>
</comment>
<feature type="chain" id="PRO_5047100701" evidence="1">
    <location>
        <begin position="26"/>
        <end position="270"/>
    </location>
</feature>
<keyword evidence="4" id="KW-1185">Reference proteome</keyword>
<evidence type="ECO:0000256" key="1">
    <source>
        <dbReference type="SAM" id="SignalP"/>
    </source>
</evidence>
<feature type="signal peptide" evidence="1">
    <location>
        <begin position="1"/>
        <end position="25"/>
    </location>
</feature>
<dbReference type="InterPro" id="IPR007055">
    <property type="entry name" value="BON_dom"/>
</dbReference>
<keyword evidence="1" id="KW-0732">Signal</keyword>
<feature type="domain" description="BON" evidence="2">
    <location>
        <begin position="121"/>
        <end position="189"/>
    </location>
</feature>
<evidence type="ECO:0000313" key="4">
    <source>
        <dbReference type="Proteomes" id="UP001257909"/>
    </source>
</evidence>
<reference evidence="3 4" key="1">
    <citation type="submission" date="2023-07" db="EMBL/GenBank/DDBJ databases">
        <title>Sorghum-associated microbial communities from plants grown in Nebraska, USA.</title>
        <authorList>
            <person name="Schachtman D."/>
        </authorList>
    </citation>
    <scope>NUCLEOTIDE SEQUENCE [LARGE SCALE GENOMIC DNA]</scope>
    <source>
        <strain evidence="3 4">4138</strain>
    </source>
</reference>
<dbReference type="PROSITE" id="PS50914">
    <property type="entry name" value="BON"/>
    <property type="match status" value="3"/>
</dbReference>
<dbReference type="Gene3D" id="3.30.1340.30">
    <property type="match status" value="3"/>
</dbReference>
<dbReference type="Proteomes" id="UP001257909">
    <property type="component" value="Unassembled WGS sequence"/>
</dbReference>
<proteinExistence type="predicted"/>
<organism evidence="3 4">
    <name type="scientific">Rheinheimera soli</name>
    <dbReference type="NCBI Taxonomy" id="443616"/>
    <lineage>
        <taxon>Bacteria</taxon>
        <taxon>Pseudomonadati</taxon>
        <taxon>Pseudomonadota</taxon>
        <taxon>Gammaproteobacteria</taxon>
        <taxon>Chromatiales</taxon>
        <taxon>Chromatiaceae</taxon>
        <taxon>Rheinheimera</taxon>
    </lineage>
</organism>
<gene>
    <name evidence="3" type="ORF">J2W69_000547</name>
</gene>
<dbReference type="EMBL" id="JAVDWR010000001">
    <property type="protein sequence ID" value="MDR7119632.1"/>
    <property type="molecule type" value="Genomic_DNA"/>
</dbReference>
<accession>A0ABU1VV89</accession>
<dbReference type="RefSeq" id="WP_310274320.1">
    <property type="nucleotide sequence ID" value="NZ_JAVDWR010000001.1"/>
</dbReference>
<dbReference type="PANTHER" id="PTHR34606:SF15">
    <property type="entry name" value="BON DOMAIN-CONTAINING PROTEIN"/>
    <property type="match status" value="1"/>
</dbReference>
<evidence type="ECO:0000259" key="2">
    <source>
        <dbReference type="PROSITE" id="PS50914"/>
    </source>
</evidence>
<protein>
    <submittedName>
        <fullName evidence="3">Osmotically-inducible protein OsmY</fullName>
    </submittedName>
</protein>
<sequence length="270" mass="28973">MKLIKKQHSALLVLMLSSLSVPVLAQDNKARQDLLDARLESQILTTYQLSPYLRHDDISVAVKDGKATITGKVESDVNKDLATEIAQGVKGVSDVDNKMITEENYQTPVRKAGPSYAEIIDDASVTAAVKSKLMWSRYVDSGSTKITTKKGMVTLTGTAETKEAVELAGNLAMTTRGVMSVDNKLTVEVNPDNKSKPGTVMADSWITTKVKSTFMYSRNVDGSDIAVNTSKGVVTLEGLVDSGSEKALAVQLAENIKGVQSVKAGSLTFK</sequence>
<dbReference type="InterPro" id="IPR051686">
    <property type="entry name" value="Lipoprotein_DolP"/>
</dbReference>
<dbReference type="Pfam" id="PF04972">
    <property type="entry name" value="BON"/>
    <property type="match status" value="3"/>
</dbReference>
<dbReference type="PANTHER" id="PTHR34606">
    <property type="entry name" value="BON DOMAIN-CONTAINING PROTEIN"/>
    <property type="match status" value="1"/>
</dbReference>
<dbReference type="InterPro" id="IPR014004">
    <property type="entry name" value="Transpt-assoc_nodulatn_dom_bac"/>
</dbReference>
<dbReference type="SMART" id="SM00749">
    <property type="entry name" value="BON"/>
    <property type="match status" value="3"/>
</dbReference>